<organism evidence="2 3">
    <name type="scientific">Cutaneotrichosporon spelunceum</name>
    <dbReference type="NCBI Taxonomy" id="1672016"/>
    <lineage>
        <taxon>Eukaryota</taxon>
        <taxon>Fungi</taxon>
        <taxon>Dikarya</taxon>
        <taxon>Basidiomycota</taxon>
        <taxon>Agaricomycotina</taxon>
        <taxon>Tremellomycetes</taxon>
        <taxon>Trichosporonales</taxon>
        <taxon>Trichosporonaceae</taxon>
        <taxon>Cutaneotrichosporon</taxon>
    </lineage>
</organism>
<evidence type="ECO:0000313" key="3">
    <source>
        <dbReference type="Proteomes" id="UP001222932"/>
    </source>
</evidence>
<comment type="caution">
    <text evidence="2">The sequence shown here is derived from an EMBL/GenBank/DDBJ whole genome shotgun (WGS) entry which is preliminary data.</text>
</comment>
<reference evidence="2" key="1">
    <citation type="journal article" date="2023" name="BMC Genomics">
        <title>Chromosome-level genome assemblies of Cutaneotrichosporon spp. (Trichosporonales, Basidiomycota) reveal imbalanced evolution between nucleotide sequences and chromosome synteny.</title>
        <authorList>
            <person name="Kobayashi Y."/>
            <person name="Kayamori A."/>
            <person name="Aoki K."/>
            <person name="Shiwa Y."/>
            <person name="Matsutani M."/>
            <person name="Fujita N."/>
            <person name="Sugita T."/>
            <person name="Iwasaki W."/>
            <person name="Tanaka N."/>
            <person name="Takashima M."/>
        </authorList>
    </citation>
    <scope>NUCLEOTIDE SEQUENCE</scope>
    <source>
        <strain evidence="2">HIS016</strain>
    </source>
</reference>
<feature type="region of interest" description="Disordered" evidence="1">
    <location>
        <begin position="282"/>
        <end position="379"/>
    </location>
</feature>
<dbReference type="Proteomes" id="UP001222932">
    <property type="component" value="Unassembled WGS sequence"/>
</dbReference>
<sequence>MPPPKRRATTECLGSLDYSDIKSGESDYDTETEAVPSLRKVQATSKAKAKLTRPAIKCQQTPRGTSMTQRSARENDMRGQQIDLRISQFRAGRIYCRHPLHPLYDHRTHFSPDAYASMRLARNGVDAVGPVAEKLMWDGFSDMEKRMVAAQKDRDLVKACRLMWLIFYTDFAAAIRPLALHCQRCAAIGYPCMVVNNRNTEQCLGCYISKGKCVCAAEGKLEYISPTPWADFRLFVHRALGFTGLGDHLGHIHWEANLPPVPQTNPLIALIAKKKAKYVATQAGREAHKSETPVGAAETFTPKLELERTPVDELEAMYGGSVVETEDDSVSDDSDSDESQDESMDVDESDDEAMGIDELARSRDRTPRICNPPPARTDPALRTAEAVTRALLAGHLGLGGPAYAAAWETVRPHVLDLSRELKLQTDTKHYPPPHLFAARNALEAPFLQHLLEARSITAWPAIKALWDGAYRPSEIGPLARRLARAVIPGPPLRCGFSTESYCTPVAGGTVAVLGTGGIWGTLLLQGTSVKVFATGAWESKFSRARIISFAKALGYSARSVACAHKVPDTQGTAFAMWAFEQLAANCAWKARGVHQAFLGSVGRRHALVLVRDQDIALALAKRMVGDAGLVEELVRRAGLV</sequence>
<dbReference type="AlphaFoldDB" id="A0AAD3TWE7"/>
<dbReference type="EMBL" id="BTCM01000005">
    <property type="protein sequence ID" value="GMK58106.1"/>
    <property type="molecule type" value="Genomic_DNA"/>
</dbReference>
<feature type="compositionally biased region" description="Acidic residues" evidence="1">
    <location>
        <begin position="324"/>
        <end position="355"/>
    </location>
</feature>
<proteinExistence type="predicted"/>
<feature type="compositionally biased region" description="Polar residues" evidence="1">
    <location>
        <begin position="58"/>
        <end position="70"/>
    </location>
</feature>
<keyword evidence="3" id="KW-1185">Reference proteome</keyword>
<protein>
    <submittedName>
        <fullName evidence="2">Uncharacterized protein</fullName>
    </submittedName>
</protein>
<reference evidence="2" key="2">
    <citation type="submission" date="2023-06" db="EMBL/GenBank/DDBJ databases">
        <authorList>
            <person name="Kobayashi Y."/>
            <person name="Kayamori A."/>
            <person name="Aoki K."/>
            <person name="Shiwa Y."/>
            <person name="Fujita N."/>
            <person name="Sugita T."/>
            <person name="Iwasaki W."/>
            <person name="Tanaka N."/>
            <person name="Takashima M."/>
        </authorList>
    </citation>
    <scope>NUCLEOTIDE SEQUENCE</scope>
    <source>
        <strain evidence="2">HIS016</strain>
    </source>
</reference>
<feature type="compositionally biased region" description="Basic and acidic residues" evidence="1">
    <location>
        <begin position="358"/>
        <end position="367"/>
    </location>
</feature>
<gene>
    <name evidence="2" type="ORF">CspeluHIS016_0501380</name>
</gene>
<name>A0AAD3TWE7_9TREE</name>
<evidence type="ECO:0000313" key="2">
    <source>
        <dbReference type="EMBL" id="GMK58106.1"/>
    </source>
</evidence>
<feature type="region of interest" description="Disordered" evidence="1">
    <location>
        <begin position="40"/>
        <end position="77"/>
    </location>
</feature>
<evidence type="ECO:0000256" key="1">
    <source>
        <dbReference type="SAM" id="MobiDB-lite"/>
    </source>
</evidence>
<accession>A0AAD3TWE7</accession>